<sequence>MLLLLLLLLPLARACTMIAVGSNATIDGSTLVAHTDDAGFGAADLRMVRVPAQDYEDGAMRHVYRLQPGYPRLVTLERGPEYEPKSDEEKLMIPLGKIRQVPHTYGYFDQDYGFMNEVQLSIGESTSGARTVGWSIDAGPHGYNMFGIGELSKIALERCDSARCAIQTMGDLAVEYGFYSEDSGDPSNPAYACGAETLGIADRNGEVWIFHVLTGPQNTSAVWAAQRVLDTHVVVVANGFIIREVDLKDPDRFMASKNVLSFAREMEWWTPEQGNFDFTAAYAIPTPDPVRALYMGRRIWRVFDLVAPSLQLDSRLGHYSEVPTYPFSVKPDQNLDVAAVTRLLRDYYQDTPYDLTKGLAAGPFGNPMRWDGDEKGVTGGWERPISMYRTVFSFVLQARSFLPDAVGGVAWYGQSSPHASIYVPFSCAQEQVPLSYVLGKESEFTQESAWWAFSFVNNWSILRFNVISKDIRDRIADLQEICFDKRKAMEQHVNHTNSLSASDVRAYLQQESNQLASRVIEKWWAFAWKLVGKYTDGYITTGEASNEMEMLGYPKWWLKLSDFSKWPGSTLVPPHIPKLEKQLQLFTSRQNASANVEIVPSLFNLKASISSTISIAQLGIGAIVGAIVGAFAMRLAVRRQGQYQSIA</sequence>
<dbReference type="PANTHER" id="PTHR12994">
    <property type="entry name" value="SECERNIN"/>
    <property type="match status" value="1"/>
</dbReference>
<evidence type="ECO:0000256" key="1">
    <source>
        <dbReference type="ARBA" id="ARBA00005705"/>
    </source>
</evidence>
<evidence type="ECO:0000313" key="5">
    <source>
        <dbReference type="Proteomes" id="UP000294530"/>
    </source>
</evidence>
<gene>
    <name evidence="4" type="ORF">CCR75_001545</name>
    <name evidence="3" type="ORF">CCR75_001548</name>
</gene>
<dbReference type="GeneID" id="94345318"/>
<evidence type="ECO:0000313" key="4">
    <source>
        <dbReference type="EMBL" id="TDH65224.1"/>
    </source>
</evidence>
<dbReference type="Proteomes" id="UP000294530">
    <property type="component" value="Unassembled WGS sequence"/>
</dbReference>
<name>A0A976IAR4_BRELC</name>
<evidence type="ECO:0000256" key="2">
    <source>
        <dbReference type="SAM" id="Phobius"/>
    </source>
</evidence>
<dbReference type="PANTHER" id="PTHR12994:SF17">
    <property type="entry name" value="LD30995P"/>
    <property type="match status" value="1"/>
</dbReference>
<protein>
    <recommendedName>
        <fullName evidence="6">Peptidase</fullName>
    </recommendedName>
</protein>
<keyword evidence="5" id="KW-1185">Reference proteome</keyword>
<dbReference type="GO" id="GO:0006508">
    <property type="term" value="P:proteolysis"/>
    <property type="evidence" value="ECO:0007669"/>
    <property type="project" value="InterPro"/>
</dbReference>
<accession>A0A976IAR4</accession>
<dbReference type="GO" id="GO:0016805">
    <property type="term" value="F:dipeptidase activity"/>
    <property type="evidence" value="ECO:0007669"/>
    <property type="project" value="InterPro"/>
</dbReference>
<evidence type="ECO:0008006" key="6">
    <source>
        <dbReference type="Google" id="ProtNLM"/>
    </source>
</evidence>
<feature type="transmembrane region" description="Helical" evidence="2">
    <location>
        <begin position="615"/>
        <end position="637"/>
    </location>
</feature>
<dbReference type="GO" id="GO:0070004">
    <property type="term" value="F:cysteine-type exopeptidase activity"/>
    <property type="evidence" value="ECO:0007669"/>
    <property type="project" value="InterPro"/>
</dbReference>
<dbReference type="AlphaFoldDB" id="A0A976IAR4"/>
<dbReference type="OrthoDB" id="5175656at2759"/>
<keyword evidence="2" id="KW-1133">Transmembrane helix</keyword>
<reference evidence="3" key="2">
    <citation type="submission" date="2021-07" db="EMBL/GenBank/DDBJ databases">
        <authorList>
            <person name="Fletcher K."/>
        </authorList>
    </citation>
    <scope>NUCLEOTIDE SEQUENCE</scope>
    <source>
        <strain evidence="3">SF5</strain>
    </source>
</reference>
<dbReference type="EMBL" id="SHOA02000220">
    <property type="protein sequence ID" value="TDH65188.1"/>
    <property type="molecule type" value="Genomic_DNA"/>
</dbReference>
<comment type="caution">
    <text evidence="3">The sequence shown here is derived from an EMBL/GenBank/DDBJ whole genome shotgun (WGS) entry which is preliminary data.</text>
</comment>
<proteinExistence type="inferred from homology"/>
<keyword evidence="2" id="KW-0472">Membrane</keyword>
<reference evidence="3 5" key="1">
    <citation type="journal article" date="2021" name="Genome Biol.">
        <title>AFLAP: assembly-free linkage analysis pipeline using k-mers from genome sequencing data.</title>
        <authorList>
            <person name="Fletcher K."/>
            <person name="Zhang L."/>
            <person name="Gil J."/>
            <person name="Han R."/>
            <person name="Cavanaugh K."/>
            <person name="Michelmore R."/>
        </authorList>
    </citation>
    <scope>NUCLEOTIDE SEQUENCE [LARGE SCALE GENOMIC DNA]</scope>
    <source>
        <strain evidence="3 5">SF5</strain>
    </source>
</reference>
<comment type="similarity">
    <text evidence="1">Belongs to the peptidase C69 family. Secernin subfamily.</text>
</comment>
<evidence type="ECO:0000313" key="3">
    <source>
        <dbReference type="EMBL" id="TDH65188.1"/>
    </source>
</evidence>
<dbReference type="InterPro" id="IPR005322">
    <property type="entry name" value="Peptidase_C69"/>
</dbReference>
<dbReference type="RefSeq" id="XP_067814723.1">
    <property type="nucleotide sequence ID" value="XM_067959647.1"/>
</dbReference>
<dbReference type="Pfam" id="PF03577">
    <property type="entry name" value="Peptidase_C69"/>
    <property type="match status" value="1"/>
</dbReference>
<dbReference type="KEGG" id="blac:94345318"/>
<organism evidence="3 5">
    <name type="scientific">Bremia lactucae</name>
    <name type="common">Lettuce downy mildew</name>
    <dbReference type="NCBI Taxonomy" id="4779"/>
    <lineage>
        <taxon>Eukaryota</taxon>
        <taxon>Sar</taxon>
        <taxon>Stramenopiles</taxon>
        <taxon>Oomycota</taxon>
        <taxon>Peronosporomycetes</taxon>
        <taxon>Peronosporales</taxon>
        <taxon>Peronosporaceae</taxon>
        <taxon>Bremia</taxon>
    </lineage>
</organism>
<keyword evidence="2" id="KW-0812">Transmembrane</keyword>
<dbReference type="EMBL" id="SHOA02000220">
    <property type="protein sequence ID" value="TDH65224.1"/>
    <property type="molecule type" value="Genomic_DNA"/>
</dbReference>